<comment type="caution">
    <text evidence="1">The sequence shown here is derived from an EMBL/GenBank/DDBJ whole genome shotgun (WGS) entry which is preliminary data.</text>
</comment>
<sequence>MFKVTPNPPNTDPIPYDASLDLDPKKLKEAADRALNFYLNPGATKAQIPPRSPSNDTFIINPAANDETLLVQACESLGSATEIASEIASTMDGPQRRRMLVLQQVIRLGELAVNRVLDNHKPG</sequence>
<dbReference type="RefSeq" id="WP_163909345.1">
    <property type="nucleotide sequence ID" value="NZ_JAAAXX010000001.1"/>
</dbReference>
<dbReference type="Pfam" id="PF19619">
    <property type="entry name" value="DUF6124"/>
    <property type="match status" value="1"/>
</dbReference>
<evidence type="ECO:0000313" key="2">
    <source>
        <dbReference type="Proteomes" id="UP000475265"/>
    </source>
</evidence>
<name>A0A6L5C0B2_9PSED</name>
<accession>A0A6L5C0B2</accession>
<dbReference type="AlphaFoldDB" id="A0A6L5C0B2"/>
<proteinExistence type="predicted"/>
<reference evidence="1 2" key="1">
    <citation type="submission" date="2019-12" db="EMBL/GenBank/DDBJ databases">
        <title>Endophytic bacteria associated with Panax ginseng seedlings.</title>
        <authorList>
            <person name="Park J.M."/>
            <person name="Shin R."/>
            <person name="Jo S.H."/>
        </authorList>
    </citation>
    <scope>NUCLEOTIDE SEQUENCE [LARGE SCALE GENOMIC DNA]</scope>
    <source>
        <strain evidence="1 2">PgKB32</strain>
    </source>
</reference>
<gene>
    <name evidence="1" type="ORF">FX983_02007</name>
</gene>
<evidence type="ECO:0000313" key="1">
    <source>
        <dbReference type="EMBL" id="KAF2394028.1"/>
    </source>
</evidence>
<organism evidence="1 2">
    <name type="scientific">Pseudomonas frederiksbergensis</name>
    <dbReference type="NCBI Taxonomy" id="104087"/>
    <lineage>
        <taxon>Bacteria</taxon>
        <taxon>Pseudomonadati</taxon>
        <taxon>Pseudomonadota</taxon>
        <taxon>Gammaproteobacteria</taxon>
        <taxon>Pseudomonadales</taxon>
        <taxon>Pseudomonadaceae</taxon>
        <taxon>Pseudomonas</taxon>
    </lineage>
</organism>
<evidence type="ECO:0008006" key="3">
    <source>
        <dbReference type="Google" id="ProtNLM"/>
    </source>
</evidence>
<dbReference type="Proteomes" id="UP000475265">
    <property type="component" value="Unassembled WGS sequence"/>
</dbReference>
<protein>
    <recommendedName>
        <fullName evidence="3">DUF3077 domain-containing protein</fullName>
    </recommendedName>
</protein>
<dbReference type="EMBL" id="JAAAXX010000001">
    <property type="protein sequence ID" value="KAF2394028.1"/>
    <property type="molecule type" value="Genomic_DNA"/>
</dbReference>